<dbReference type="GO" id="GO:0005576">
    <property type="term" value="C:extracellular region"/>
    <property type="evidence" value="ECO:0007669"/>
    <property type="project" value="UniProtKB-SubCell"/>
</dbReference>
<sequence length="305" mass="33512">MRISDAGFSRMMINSMSHSYNDYAKLNQQNITGKRINQISEDPVASIQMTQLDNSKSSVNQYKTNVGRLKGKLKIQEDRLTSIDNQLLSLRDKLIESKNHNNSGTPLAILGREIGMLIEGITDDLNAKDVDGKYLFSGTRNSTKPVEYDTASQTYSYNGNNDSIDTVVGNGITMQGNVDLSAAFSTGSNNLEILTELRQLANKMVDSTIAPASYNQDISTMIGAAQTVTSNMGSTVTELGARQNRLGHLEDINEDLEIVNSQLEDDLIGIDVVAVKMELENSLLSIKTSFSTYAKISQLSLFNYI</sequence>
<evidence type="ECO:0000256" key="4">
    <source>
        <dbReference type="ARBA" id="ARBA00022525"/>
    </source>
</evidence>
<keyword evidence="5" id="KW-0975">Bacterial flagellum</keyword>
<dbReference type="EMBL" id="CPZF01000002">
    <property type="protein sequence ID" value="CNF28924.1"/>
    <property type="molecule type" value="Genomic_DNA"/>
</dbReference>
<evidence type="ECO:0000313" key="8">
    <source>
        <dbReference type="Proteomes" id="UP000041356"/>
    </source>
</evidence>
<evidence type="ECO:0000313" key="7">
    <source>
        <dbReference type="EMBL" id="CNF28924.1"/>
    </source>
</evidence>
<comment type="caution">
    <text evidence="7">The sequence shown here is derived from an EMBL/GenBank/DDBJ whole genome shotgun (WGS) entry which is preliminary data.</text>
</comment>
<evidence type="ECO:0000256" key="5">
    <source>
        <dbReference type="ARBA" id="ARBA00023143"/>
    </source>
</evidence>
<dbReference type="GO" id="GO:0009288">
    <property type="term" value="C:bacterial-type flagellum"/>
    <property type="evidence" value="ECO:0007669"/>
    <property type="project" value="UniProtKB-SubCell"/>
</dbReference>
<protein>
    <submittedName>
        <fullName evidence="7">Flagellar hook-associated protein FlgL</fullName>
    </submittedName>
</protein>
<dbReference type="Proteomes" id="UP000041356">
    <property type="component" value="Unassembled WGS sequence"/>
</dbReference>
<evidence type="ECO:0000256" key="2">
    <source>
        <dbReference type="ARBA" id="ARBA00004613"/>
    </source>
</evidence>
<comment type="subcellular location">
    <subcellularLocation>
        <location evidence="1">Bacterial flagellum</location>
    </subcellularLocation>
    <subcellularLocation>
        <location evidence="2">Secreted</location>
    </subcellularLocation>
</comment>
<dbReference type="Pfam" id="PF00669">
    <property type="entry name" value="Flagellin_N"/>
    <property type="match status" value="1"/>
</dbReference>
<name>A0A9P1PTR9_YEREN</name>
<dbReference type="Gene3D" id="1.20.1330.10">
    <property type="entry name" value="f41 fragment of flagellin, N-terminal domain"/>
    <property type="match status" value="1"/>
</dbReference>
<dbReference type="InterPro" id="IPR001492">
    <property type="entry name" value="Flagellin"/>
</dbReference>
<keyword evidence="7" id="KW-0282">Flagellum</keyword>
<organism evidence="7 8">
    <name type="scientific">Yersinia enterocolitica</name>
    <dbReference type="NCBI Taxonomy" id="630"/>
    <lineage>
        <taxon>Bacteria</taxon>
        <taxon>Pseudomonadati</taxon>
        <taxon>Pseudomonadota</taxon>
        <taxon>Gammaproteobacteria</taxon>
        <taxon>Enterobacterales</taxon>
        <taxon>Yersiniaceae</taxon>
        <taxon>Yersinia</taxon>
    </lineage>
</organism>
<evidence type="ECO:0000256" key="1">
    <source>
        <dbReference type="ARBA" id="ARBA00004365"/>
    </source>
</evidence>
<comment type="similarity">
    <text evidence="3">Belongs to the bacterial flagellin family.</text>
</comment>
<dbReference type="SUPFAM" id="SSF64518">
    <property type="entry name" value="Phase 1 flagellin"/>
    <property type="match status" value="1"/>
</dbReference>
<reference evidence="7 8" key="1">
    <citation type="submission" date="2015-03" db="EMBL/GenBank/DDBJ databases">
        <authorList>
            <consortium name="Pathogen Informatics"/>
            <person name="Murphy D."/>
        </authorList>
    </citation>
    <scope>NUCLEOTIDE SEQUENCE [LARGE SCALE GENOMIC DNA]</scope>
    <source>
        <strain evidence="7 8">IP27818</strain>
    </source>
</reference>
<evidence type="ECO:0000256" key="3">
    <source>
        <dbReference type="ARBA" id="ARBA00005709"/>
    </source>
</evidence>
<keyword evidence="7" id="KW-0969">Cilium</keyword>
<feature type="domain" description="Flagellin N-terminal" evidence="6">
    <location>
        <begin position="10"/>
        <end position="139"/>
    </location>
</feature>
<dbReference type="AlphaFoldDB" id="A0A9P1PTR9"/>
<accession>A0A9P1PTR9</accession>
<dbReference type="PANTHER" id="PTHR42792:SF1">
    <property type="entry name" value="FLAGELLAR HOOK-ASSOCIATED PROTEIN 3"/>
    <property type="match status" value="1"/>
</dbReference>
<gene>
    <name evidence="7" type="primary">flgL_1</name>
    <name evidence="7" type="ORF">ERS137939_01147</name>
</gene>
<keyword evidence="4" id="KW-0964">Secreted</keyword>
<keyword evidence="7" id="KW-0966">Cell projection</keyword>
<dbReference type="GO" id="GO:0005198">
    <property type="term" value="F:structural molecule activity"/>
    <property type="evidence" value="ECO:0007669"/>
    <property type="project" value="InterPro"/>
</dbReference>
<dbReference type="InterPro" id="IPR001029">
    <property type="entry name" value="Flagellin_N"/>
</dbReference>
<evidence type="ECO:0000259" key="6">
    <source>
        <dbReference type="Pfam" id="PF00669"/>
    </source>
</evidence>
<proteinExistence type="inferred from homology"/>
<dbReference type="RefSeq" id="WP_072085965.1">
    <property type="nucleotide sequence ID" value="NZ_CP124256.1"/>
</dbReference>
<dbReference type="PANTHER" id="PTHR42792">
    <property type="entry name" value="FLAGELLIN"/>
    <property type="match status" value="1"/>
</dbReference>